<evidence type="ECO:0000256" key="2">
    <source>
        <dbReference type="ARBA" id="ARBA00023002"/>
    </source>
</evidence>
<feature type="domain" description="Nitroreductase" evidence="3">
    <location>
        <begin position="9"/>
        <end position="218"/>
    </location>
</feature>
<dbReference type="SUPFAM" id="SSF55469">
    <property type="entry name" value="FMN-dependent nitroreductase-like"/>
    <property type="match status" value="1"/>
</dbReference>
<comment type="caution">
    <text evidence="4">The sequence shown here is derived from an EMBL/GenBank/DDBJ whole genome shotgun (WGS) entry which is preliminary data.</text>
</comment>
<organism evidence="4 5">
    <name type="scientific">Moraxella canis</name>
    <dbReference type="NCBI Taxonomy" id="90239"/>
    <lineage>
        <taxon>Bacteria</taxon>
        <taxon>Pseudomonadati</taxon>
        <taxon>Pseudomonadota</taxon>
        <taxon>Gammaproteobacteria</taxon>
        <taxon>Moraxellales</taxon>
        <taxon>Moraxellaceae</taxon>
        <taxon>Moraxella</taxon>
    </lineage>
</organism>
<comment type="similarity">
    <text evidence="1">Belongs to the nitroreductase family.</text>
</comment>
<keyword evidence="2" id="KW-0560">Oxidoreductase</keyword>
<dbReference type="GO" id="GO:0016491">
    <property type="term" value="F:oxidoreductase activity"/>
    <property type="evidence" value="ECO:0007669"/>
    <property type="project" value="UniProtKB-KW"/>
</dbReference>
<evidence type="ECO:0000313" key="5">
    <source>
        <dbReference type="Proteomes" id="UP000190322"/>
    </source>
</evidence>
<dbReference type="Pfam" id="PF00881">
    <property type="entry name" value="Nitroreductase"/>
    <property type="match status" value="1"/>
</dbReference>
<gene>
    <name evidence="4" type="ORF">B0180_03630</name>
</gene>
<dbReference type="RefSeq" id="WP_078255701.1">
    <property type="nucleotide sequence ID" value="NZ_MUXT01000004.1"/>
</dbReference>
<evidence type="ECO:0000256" key="1">
    <source>
        <dbReference type="ARBA" id="ARBA00007118"/>
    </source>
</evidence>
<proteinExistence type="inferred from homology"/>
<name>A0A1S9ZM48_9GAMM</name>
<protein>
    <submittedName>
        <fullName evidence="4">Nitroreductase family protein</fullName>
    </submittedName>
</protein>
<dbReference type="InterPro" id="IPR029479">
    <property type="entry name" value="Nitroreductase"/>
</dbReference>
<dbReference type="CDD" id="cd02137">
    <property type="entry name" value="MhqN-like"/>
    <property type="match status" value="1"/>
</dbReference>
<dbReference type="PANTHER" id="PTHR43673:SF10">
    <property type="entry name" value="NADH DEHYDROGENASE_NAD(P)H NITROREDUCTASE XCC3605-RELATED"/>
    <property type="match status" value="1"/>
</dbReference>
<evidence type="ECO:0000313" key="4">
    <source>
        <dbReference type="EMBL" id="OOR84649.1"/>
    </source>
</evidence>
<reference evidence="4 5" key="1">
    <citation type="submission" date="2017-02" db="EMBL/GenBank/DDBJ databases">
        <title>Draft genome sequence of Moraxella canis CCUG 8415A type strain.</title>
        <authorList>
            <person name="Engstrom-Jakobsson H."/>
            <person name="Salva-Serra F."/>
            <person name="Thorell K."/>
            <person name="Gonzales-Siles L."/>
            <person name="Karlsson R."/>
            <person name="Boulund F."/>
            <person name="Engstrand L."/>
            <person name="Moore E."/>
        </authorList>
    </citation>
    <scope>NUCLEOTIDE SEQUENCE [LARGE SCALE GENOMIC DNA]</scope>
    <source>
        <strain evidence="4 5">CCUG 8415A</strain>
    </source>
</reference>
<accession>A0A1S9ZM48</accession>
<sequence>MDFKAVVDHRRAVRDYDSNRELDPALVVDCLKLAQLSPSSSNMQLYEFYHITDADMLKKLAKACLSQQAATSAAQMVVFVTRQDKYAQRAKSVLSFERNNIKTYSPPERQASRIKRMEKYYGVLMPTIYRTTFGVPSLRSAAFSAIQKFKPVYDRVSATDVRIMVHKSCALAAQTFMLAMSAAGADTCPMEGFDSRMVNNLLNLPEDAEVNMIISCGYRTEKGVWGERFRVPFEEVYRQI</sequence>
<dbReference type="AlphaFoldDB" id="A0A1S9ZM48"/>
<dbReference type="InterPro" id="IPR000415">
    <property type="entry name" value="Nitroreductase-like"/>
</dbReference>
<dbReference type="EMBL" id="MUXT01000004">
    <property type="protein sequence ID" value="OOR84649.1"/>
    <property type="molecule type" value="Genomic_DNA"/>
</dbReference>
<dbReference type="PANTHER" id="PTHR43673">
    <property type="entry name" value="NAD(P)H NITROREDUCTASE YDGI-RELATED"/>
    <property type="match status" value="1"/>
</dbReference>
<dbReference type="Gene3D" id="3.40.109.10">
    <property type="entry name" value="NADH Oxidase"/>
    <property type="match status" value="1"/>
</dbReference>
<evidence type="ECO:0000259" key="3">
    <source>
        <dbReference type="Pfam" id="PF00881"/>
    </source>
</evidence>
<dbReference type="Proteomes" id="UP000190322">
    <property type="component" value="Unassembled WGS sequence"/>
</dbReference>